<evidence type="ECO:0000256" key="6">
    <source>
        <dbReference type="ARBA" id="ARBA00022692"/>
    </source>
</evidence>
<dbReference type="EC" id="2.4.1.-" evidence="14"/>
<evidence type="ECO:0000313" key="16">
    <source>
        <dbReference type="EMBL" id="CAK8692477.1"/>
    </source>
</evidence>
<name>A0ABP0GL61_CLALP</name>
<dbReference type="InterPro" id="IPR029044">
    <property type="entry name" value="Nucleotide-diphossugar_trans"/>
</dbReference>
<dbReference type="Pfam" id="PF00652">
    <property type="entry name" value="Ricin_B_lectin"/>
    <property type="match status" value="1"/>
</dbReference>
<evidence type="ECO:0000256" key="5">
    <source>
        <dbReference type="ARBA" id="ARBA00012644"/>
    </source>
</evidence>
<keyword evidence="7 14" id="KW-0430">Lectin</keyword>
<comment type="subcellular location">
    <subcellularLocation>
        <location evidence="2 14">Golgi apparatus membrane</location>
        <topology evidence="2 14">Single-pass type II membrane protein</topology>
    </subcellularLocation>
</comment>
<sequence length="632" mass="72161">MRRKTQLVVVVFVWFGGVFYYWSTFTHPANVNKKDKAYHQQDFTWEGQNTNFGDNVADMDDKIFGHDSIEKNRRLGTNDREDSDPKDMLGHLLNRKNSENDKKVQFIPANDLLHTTNLDNQMKIDDDVAQALNGVPWRNFDEVGYVGATLLKPGEDKYARNKFNQEASDKLKCDRPVPDTRNHKCKQDSWDIGRLKPTSIIITFHNEARSTLLRTICSILNRSPPSLVREIILVDDYSDNPEDGQILAKIEKVRILRNKNREGLMRSRIRGADAATASILTFLDSHVECNQNWLEPLVARVTADRTAVVCPIIDVVNMDNFEYIGASADLKGGFDWNLVFKWDYMSPEERRKRQGHPTAPIATPMIAGGLFTMDKSYFNQLGKYDVAMDVWGGENLEISFRVWQCGGKLEIVPCSRVGHVFRKQHPYTFPGGSGNVFTRNTRRAAEVWMDEYKEYYYAAVPSARLVPFGNIQERLEIRERNKCKPFSWYLKEVYPELRLPSKEAIAFGSIKQTNTQCMDTLGHVHDGTIGVYDCHDSGGNQEFSMNKKNQIRHQDLCLTATGGAHEGSPIKLRQCEDNNPSQKFDNSNSQLRLDSSTLCIDSKNAKKDGLMLSECSHGPTQHWKFGMSNLRH</sequence>
<keyword evidence="6 14" id="KW-0812">Transmembrane</keyword>
<dbReference type="Pfam" id="PF00535">
    <property type="entry name" value="Glycos_transf_2"/>
    <property type="match status" value="1"/>
</dbReference>
<evidence type="ECO:0000256" key="10">
    <source>
        <dbReference type="ARBA" id="ARBA00023034"/>
    </source>
</evidence>
<protein>
    <recommendedName>
        <fullName evidence="5 14">Polypeptide N-acetylgalactosaminyltransferase</fullName>
        <ecNumber evidence="14">2.4.1.-</ecNumber>
    </recommendedName>
    <alternativeName>
        <fullName evidence="14">Protein-UDP acetylgalactosaminyltransferase</fullName>
    </alternativeName>
</protein>
<dbReference type="PROSITE" id="PS50231">
    <property type="entry name" value="RICIN_B_LECTIN"/>
    <property type="match status" value="1"/>
</dbReference>
<evidence type="ECO:0000256" key="7">
    <source>
        <dbReference type="ARBA" id="ARBA00022734"/>
    </source>
</evidence>
<keyword evidence="8" id="KW-0735">Signal-anchor</keyword>
<evidence type="ECO:0000256" key="8">
    <source>
        <dbReference type="ARBA" id="ARBA00022968"/>
    </source>
</evidence>
<evidence type="ECO:0000256" key="9">
    <source>
        <dbReference type="ARBA" id="ARBA00022989"/>
    </source>
</evidence>
<evidence type="ECO:0000256" key="4">
    <source>
        <dbReference type="ARBA" id="ARBA00005680"/>
    </source>
</evidence>
<evidence type="ECO:0000256" key="2">
    <source>
        <dbReference type="ARBA" id="ARBA00004323"/>
    </source>
</evidence>
<dbReference type="SUPFAM" id="SSF53448">
    <property type="entry name" value="Nucleotide-diphospho-sugar transferases"/>
    <property type="match status" value="1"/>
</dbReference>
<proteinExistence type="inferred from homology"/>
<keyword evidence="14" id="KW-0328">Glycosyltransferase</keyword>
<dbReference type="SUPFAM" id="SSF50370">
    <property type="entry name" value="Ricin B-like lectins"/>
    <property type="match status" value="1"/>
</dbReference>
<evidence type="ECO:0000259" key="15">
    <source>
        <dbReference type="SMART" id="SM00458"/>
    </source>
</evidence>
<keyword evidence="12 14" id="KW-1015">Disulfide bond</keyword>
<dbReference type="PANTHER" id="PTHR11675">
    <property type="entry name" value="N-ACETYLGALACTOSAMINYLTRANSFERASE"/>
    <property type="match status" value="1"/>
</dbReference>
<dbReference type="InterPro" id="IPR045885">
    <property type="entry name" value="GalNAc-T"/>
</dbReference>
<dbReference type="CDD" id="cd02510">
    <property type="entry name" value="pp-GalNAc-T"/>
    <property type="match status" value="1"/>
</dbReference>
<evidence type="ECO:0000313" key="17">
    <source>
        <dbReference type="Proteomes" id="UP001642483"/>
    </source>
</evidence>
<evidence type="ECO:0000256" key="1">
    <source>
        <dbReference type="ARBA" id="ARBA00001936"/>
    </source>
</evidence>
<dbReference type="InterPro" id="IPR000772">
    <property type="entry name" value="Ricin_B_lectin"/>
</dbReference>
<dbReference type="InterPro" id="IPR001173">
    <property type="entry name" value="Glyco_trans_2-like"/>
</dbReference>
<reference evidence="16 17" key="1">
    <citation type="submission" date="2024-02" db="EMBL/GenBank/DDBJ databases">
        <authorList>
            <person name="Daric V."/>
            <person name="Darras S."/>
        </authorList>
    </citation>
    <scope>NUCLEOTIDE SEQUENCE [LARGE SCALE GENOMIC DNA]</scope>
</reference>
<keyword evidence="13 14" id="KW-0464">Manganese</keyword>
<dbReference type="CDD" id="cd23434">
    <property type="entry name" value="beta-trefoil_Ricin_GALNT2"/>
    <property type="match status" value="1"/>
</dbReference>
<keyword evidence="14" id="KW-0808">Transferase</keyword>
<dbReference type="Gene3D" id="3.90.550.10">
    <property type="entry name" value="Spore Coat Polysaccharide Biosynthesis Protein SpsA, Chain A"/>
    <property type="match status" value="1"/>
</dbReference>
<comment type="caution">
    <text evidence="16">The sequence shown here is derived from an EMBL/GenBank/DDBJ whole genome shotgun (WGS) entry which is preliminary data.</text>
</comment>
<feature type="transmembrane region" description="Helical" evidence="14">
    <location>
        <begin position="7"/>
        <end position="23"/>
    </location>
</feature>
<accession>A0ABP0GL61</accession>
<feature type="domain" description="Ricin B lectin" evidence="15">
    <location>
        <begin position="502"/>
        <end position="626"/>
    </location>
</feature>
<keyword evidence="10 14" id="KW-0333">Golgi apparatus</keyword>
<keyword evidence="9 14" id="KW-1133">Transmembrane helix</keyword>
<evidence type="ECO:0000256" key="13">
    <source>
        <dbReference type="ARBA" id="ARBA00023211"/>
    </source>
</evidence>
<dbReference type="SMART" id="SM00458">
    <property type="entry name" value="RICIN"/>
    <property type="match status" value="1"/>
</dbReference>
<dbReference type="Proteomes" id="UP001642483">
    <property type="component" value="Unassembled WGS sequence"/>
</dbReference>
<dbReference type="Gene3D" id="2.80.10.50">
    <property type="match status" value="1"/>
</dbReference>
<evidence type="ECO:0000256" key="14">
    <source>
        <dbReference type="RuleBase" id="RU361242"/>
    </source>
</evidence>
<organism evidence="16 17">
    <name type="scientific">Clavelina lepadiformis</name>
    <name type="common">Light-bulb sea squirt</name>
    <name type="synonym">Ascidia lepadiformis</name>
    <dbReference type="NCBI Taxonomy" id="159417"/>
    <lineage>
        <taxon>Eukaryota</taxon>
        <taxon>Metazoa</taxon>
        <taxon>Chordata</taxon>
        <taxon>Tunicata</taxon>
        <taxon>Ascidiacea</taxon>
        <taxon>Aplousobranchia</taxon>
        <taxon>Clavelinidae</taxon>
        <taxon>Clavelina</taxon>
    </lineage>
</organism>
<evidence type="ECO:0000256" key="11">
    <source>
        <dbReference type="ARBA" id="ARBA00023136"/>
    </source>
</evidence>
<evidence type="ECO:0000256" key="12">
    <source>
        <dbReference type="ARBA" id="ARBA00023157"/>
    </source>
</evidence>
<keyword evidence="17" id="KW-1185">Reference proteome</keyword>
<comment type="pathway">
    <text evidence="3 14">Protein modification; protein glycosylation.</text>
</comment>
<dbReference type="PANTHER" id="PTHR11675:SF119">
    <property type="entry name" value="POLYPEPTIDE N-ACETYLGALACTOSAMINYLTRANSFERASE 2"/>
    <property type="match status" value="1"/>
</dbReference>
<comment type="cofactor">
    <cofactor evidence="1 14">
        <name>Mn(2+)</name>
        <dbReference type="ChEBI" id="CHEBI:29035"/>
    </cofactor>
</comment>
<dbReference type="EMBL" id="CAWYQH010000130">
    <property type="protein sequence ID" value="CAK8692477.1"/>
    <property type="molecule type" value="Genomic_DNA"/>
</dbReference>
<comment type="similarity">
    <text evidence="4 14">Belongs to the glycosyltransferase 2 family. GalNAc-T subfamily.</text>
</comment>
<gene>
    <name evidence="16" type="ORF">CVLEPA_LOCUS25741</name>
</gene>
<evidence type="ECO:0000256" key="3">
    <source>
        <dbReference type="ARBA" id="ARBA00004922"/>
    </source>
</evidence>
<dbReference type="InterPro" id="IPR035992">
    <property type="entry name" value="Ricin_B-like_lectins"/>
</dbReference>
<keyword evidence="11 14" id="KW-0472">Membrane</keyword>